<protein>
    <submittedName>
        <fullName evidence="1">Uncharacterized protein</fullName>
    </submittedName>
</protein>
<accession>A0ACC6L166</accession>
<proteinExistence type="predicted"/>
<comment type="caution">
    <text evidence="1">The sequence shown here is derived from an EMBL/GenBank/DDBJ whole genome shotgun (WGS) entry which is preliminary data.</text>
</comment>
<dbReference type="EMBL" id="JAVDTF010000003">
    <property type="protein sequence ID" value="MDR6785247.1"/>
    <property type="molecule type" value="Genomic_DNA"/>
</dbReference>
<sequence>MNCENPGTPVGRLLAYLKSKMQIELTAAFNLNINPMLTAQELLKLLPLAKPGDTWQTANWIDSGYGRASKTLYDKEGLPYECTVDFFKFGRIMLDPCAFFEGKSGNCYFEVAGNSVILPFTRQNFDLLQLSAPEAQALATNILAANAADAQEKTAMLRLKGQAKYDEFIRIFGPGIEQYFPQKHIASYLGFTREYLNGLRAGR</sequence>
<evidence type="ECO:0000313" key="2">
    <source>
        <dbReference type="Proteomes" id="UP001246858"/>
    </source>
</evidence>
<gene>
    <name evidence="1" type="ORF">J2X78_003821</name>
</gene>
<evidence type="ECO:0000313" key="1">
    <source>
        <dbReference type="EMBL" id="MDR6785247.1"/>
    </source>
</evidence>
<reference evidence="1" key="1">
    <citation type="submission" date="2023-07" db="EMBL/GenBank/DDBJ databases">
        <title>Sorghum-associated microbial communities from plants grown in Nebraska, USA.</title>
        <authorList>
            <person name="Schachtman D."/>
        </authorList>
    </citation>
    <scope>NUCLEOTIDE SEQUENCE</scope>
    <source>
        <strain evidence="1">2697</strain>
    </source>
</reference>
<dbReference type="Proteomes" id="UP001246858">
    <property type="component" value="Unassembled WGS sequence"/>
</dbReference>
<keyword evidence="2" id="KW-1185">Reference proteome</keyword>
<name>A0ACC6L166_9SPHI</name>
<organism evidence="1 2">
    <name type="scientific">Pedobacter africanus</name>
    <dbReference type="NCBI Taxonomy" id="151894"/>
    <lineage>
        <taxon>Bacteria</taxon>
        <taxon>Pseudomonadati</taxon>
        <taxon>Bacteroidota</taxon>
        <taxon>Sphingobacteriia</taxon>
        <taxon>Sphingobacteriales</taxon>
        <taxon>Sphingobacteriaceae</taxon>
        <taxon>Pedobacter</taxon>
    </lineage>
</organism>